<dbReference type="RefSeq" id="WP_167165948.1">
    <property type="nucleotide sequence ID" value="NZ_JAAOYM010000001.1"/>
</dbReference>
<sequence>MTSPEHVAQLKARLAKIKQNPTEALFSEYKGTSRTGAVTVWVDLLGRHRRLHIAPGTVRDGDEQWLTEEINSAYEAASRAATFLDFDVAEFAQELRDVAALRQQTAAPSETPQAPGTSGDVARRGRSQAEGRRGQGDDEFFDDFRIGR</sequence>
<dbReference type="Pfam" id="PF02575">
    <property type="entry name" value="YbaB_DNA_bd"/>
    <property type="match status" value="1"/>
</dbReference>
<evidence type="ECO:0000313" key="2">
    <source>
        <dbReference type="EMBL" id="NIJ10075.1"/>
    </source>
</evidence>
<organism evidence="2 3">
    <name type="scientific">Saccharomonospora amisosensis</name>
    <dbReference type="NCBI Taxonomy" id="1128677"/>
    <lineage>
        <taxon>Bacteria</taxon>
        <taxon>Bacillati</taxon>
        <taxon>Actinomycetota</taxon>
        <taxon>Actinomycetes</taxon>
        <taxon>Pseudonocardiales</taxon>
        <taxon>Pseudonocardiaceae</taxon>
        <taxon>Saccharomonospora</taxon>
    </lineage>
</organism>
<dbReference type="Gene3D" id="3.30.1310.10">
    <property type="entry name" value="Nucleoid-associated protein YbaB-like domain"/>
    <property type="match status" value="1"/>
</dbReference>
<comment type="caution">
    <text evidence="2">The sequence shown here is derived from an EMBL/GenBank/DDBJ whole genome shotgun (WGS) entry which is preliminary data.</text>
</comment>
<dbReference type="InterPro" id="IPR004401">
    <property type="entry name" value="YbaB/EbfC"/>
</dbReference>
<accession>A0A7X5ZPC1</accession>
<dbReference type="AlphaFoldDB" id="A0A7X5ZPC1"/>
<keyword evidence="3" id="KW-1185">Reference proteome</keyword>
<feature type="compositionally biased region" description="Basic and acidic residues" evidence="1">
    <location>
        <begin position="121"/>
        <end position="148"/>
    </location>
</feature>
<dbReference type="Proteomes" id="UP000545493">
    <property type="component" value="Unassembled WGS sequence"/>
</dbReference>
<evidence type="ECO:0000313" key="3">
    <source>
        <dbReference type="Proteomes" id="UP000545493"/>
    </source>
</evidence>
<protein>
    <submittedName>
        <fullName evidence="2">DNA-binding protein YbaB</fullName>
    </submittedName>
</protein>
<dbReference type="EMBL" id="JAAOYM010000001">
    <property type="protein sequence ID" value="NIJ10075.1"/>
    <property type="molecule type" value="Genomic_DNA"/>
</dbReference>
<dbReference type="GO" id="GO:0003677">
    <property type="term" value="F:DNA binding"/>
    <property type="evidence" value="ECO:0007669"/>
    <property type="project" value="UniProtKB-KW"/>
</dbReference>
<feature type="compositionally biased region" description="Polar residues" evidence="1">
    <location>
        <begin position="102"/>
        <end position="116"/>
    </location>
</feature>
<dbReference type="InterPro" id="IPR036894">
    <property type="entry name" value="YbaB-like_sf"/>
</dbReference>
<feature type="region of interest" description="Disordered" evidence="1">
    <location>
        <begin position="102"/>
        <end position="148"/>
    </location>
</feature>
<proteinExistence type="predicted"/>
<keyword evidence="2" id="KW-0238">DNA-binding</keyword>
<reference evidence="2 3" key="1">
    <citation type="submission" date="2020-03" db="EMBL/GenBank/DDBJ databases">
        <title>Sequencing the genomes of 1000 actinobacteria strains.</title>
        <authorList>
            <person name="Klenk H.-P."/>
        </authorList>
    </citation>
    <scope>NUCLEOTIDE SEQUENCE [LARGE SCALE GENOMIC DNA]</scope>
    <source>
        <strain evidence="2 3">DSM 45685</strain>
    </source>
</reference>
<name>A0A7X5ZPC1_9PSEU</name>
<evidence type="ECO:0000256" key="1">
    <source>
        <dbReference type="SAM" id="MobiDB-lite"/>
    </source>
</evidence>
<gene>
    <name evidence="2" type="ORF">FHU38_000419</name>
</gene>